<dbReference type="PANTHER" id="PTHR46896">
    <property type="entry name" value="SENTRIN-SPECIFIC PROTEASE"/>
    <property type="match status" value="1"/>
</dbReference>
<feature type="compositionally biased region" description="Gly residues" evidence="6">
    <location>
        <begin position="1351"/>
        <end position="1367"/>
    </location>
</feature>
<dbReference type="PANTHER" id="PTHR46896:SF3">
    <property type="entry name" value="FI06413P-RELATED"/>
    <property type="match status" value="1"/>
</dbReference>
<evidence type="ECO:0000256" key="5">
    <source>
        <dbReference type="ARBA" id="ARBA00022801"/>
    </source>
</evidence>
<dbReference type="GO" id="GO:0005634">
    <property type="term" value="C:nucleus"/>
    <property type="evidence" value="ECO:0007669"/>
    <property type="project" value="TreeGrafter"/>
</dbReference>
<dbReference type="InterPro" id="IPR003653">
    <property type="entry name" value="Peptidase_C48_C"/>
</dbReference>
<protein>
    <submittedName>
        <fullName evidence="8">Sentrin-specific protease 7</fullName>
    </submittedName>
</protein>
<keyword evidence="2" id="KW-0597">Phosphoprotein</keyword>
<feature type="region of interest" description="Disordered" evidence="6">
    <location>
        <begin position="808"/>
        <end position="882"/>
    </location>
</feature>
<feature type="domain" description="Ubiquitin-like protease family profile" evidence="7">
    <location>
        <begin position="665"/>
        <end position="985"/>
    </location>
</feature>
<feature type="compositionally biased region" description="Polar residues" evidence="6">
    <location>
        <begin position="1136"/>
        <end position="1158"/>
    </location>
</feature>
<dbReference type="GO" id="GO:0005737">
    <property type="term" value="C:cytoplasm"/>
    <property type="evidence" value="ECO:0007669"/>
    <property type="project" value="TreeGrafter"/>
</dbReference>
<feature type="region of interest" description="Disordered" evidence="6">
    <location>
        <begin position="164"/>
        <end position="215"/>
    </location>
</feature>
<dbReference type="Pfam" id="PF02902">
    <property type="entry name" value="Peptidase_C48"/>
    <property type="match status" value="1"/>
</dbReference>
<dbReference type="InterPro" id="IPR051947">
    <property type="entry name" value="Sentrin-specific_protease"/>
</dbReference>
<feature type="compositionally biased region" description="Polar residues" evidence="6">
    <location>
        <begin position="815"/>
        <end position="830"/>
    </location>
</feature>
<keyword evidence="4" id="KW-0833">Ubl conjugation pathway</keyword>
<evidence type="ECO:0000256" key="3">
    <source>
        <dbReference type="ARBA" id="ARBA00022670"/>
    </source>
</evidence>
<sequence>MGKPGGPSVITNNGQKCYLIKNGTQLVPLQQGVQNNGPQLVPIQGGQSNGPQLVPIQGGPNNLEHMVGRGSPSRYLPIQGGPNNGPPGGVNDQYQMYHVEQEHNITPVETNSAGPVKIKVVNVNKPNITQADLKNYKILTLTAPPPTGVASPLQRGPRLLNIGGHQSPRHQLGPPPSPQMGAPSPEYRMMGSPSPSGPRIPQTHMMNPRPPGPRSTLRNMTPPPRTVNIQHRIAIGPGSGSPVPSPVMSPLQQQVCDSTTSSLEGEAPLGAAPSPAQPAAPVEEEKDVYKAGYLALCGNCGSLSARTNRCTRCNHKIPDQAKLVSSSATAAAGGGGPKGKDSPPMSGTGLLGEKASSPAGAGTGTTPGKPAGAGPTSSGASEQPPVQPARGTRSRKVHEEPPEILLISSDEEDADDGTSSENKDKLSSAAGNLFPTPLSDKEPLMNDYDESPSSVRVCGGGIPDDNVLDTLSEDGRYTHLLCRTIRIGSLKVFPREKVFISRHGIKLVVPNGNQPHVQVKIFRHEIVKVLAHFGKGMPVIFYYIRAHVGPRIRELLNMNTKSCKFYFDPSSRDETHRRITLLPEKIPDEVKTILSDIYSNDSEPSTDSEETLINGPCLEELSIKEANNILVKSSPPELRNVGSTPVPVQAVAPVQTIFIYKPTGISINTEDYACLDREQFINDVIIDFYLGFLLQEMATPQIKEKTHIFSTFFYKRLTQKPTRKVAGSIEGDPNVSAAKKRHSRVQSWTKNINVFEKDFIVVPINSNAHWFLAIICFPGLKGCVTTEGRAVEECQRFKSLKKRERIKLDEMQKTGKASGSVTIGNTTISPVTPKAGAGASDPTNANNTSTNTNSTTSTNASLVVNDEDEENRDEADSEDEDFVNFADESQQEGGEARSKSPLRDFEGPVRHPCILIFDSLPQAGNSRVRVVATLRDWLAVEYQVKHSGASRDFSKNVFIGAKPKVPMQTNYYDCGLYLLHYAERFFLDPLIDYRLPISLENWFSAYDTSRKRYDLQHLLFVLMERQGIDRTSLNLPHLNLDDPDYKSPEHEPETPDMIEAKYSAAVGQSEDGREEAEGEGEEEMGEEEEEEELEEGEVVRAHQVSGESSEPNNCDRIDDADAEQHVAEEEVEEESPSISNTNSMTPIAQVTPTPNISRTPLVRNHQQVAAGPGSATKQITIKGVKLKQISVTSSTVSNSSFTNSTNSPRTIPTSSNSTTTRTIPTSSSSTTITIPISSPSSVQIHRPRPKSKQLVIPVIPGGTTATRRLVIDSSSPQQKTQLVITSTGVSPGAAKQIVIPPLVQGTTERNIEVLKKNTAITFKRKSPPGGGAAPTSPSPAKKPTPTTSSGSPGGGGVTPPGAGGASGGCNVQGTNLRSMRIVKKMKTDQSGSSDGQEEEEEGGGS</sequence>
<dbReference type="GO" id="GO:0070139">
    <property type="term" value="F:SUMO-specific endopeptidase activity"/>
    <property type="evidence" value="ECO:0007669"/>
    <property type="project" value="TreeGrafter"/>
</dbReference>
<dbReference type="SUPFAM" id="SSF54001">
    <property type="entry name" value="Cysteine proteinases"/>
    <property type="match status" value="1"/>
</dbReference>
<feature type="compositionally biased region" description="Low complexity" evidence="6">
    <location>
        <begin position="240"/>
        <end position="255"/>
    </location>
</feature>
<feature type="region of interest" description="Disordered" evidence="6">
    <location>
        <begin position="324"/>
        <end position="456"/>
    </location>
</feature>
<feature type="compositionally biased region" description="Acidic residues" evidence="6">
    <location>
        <begin position="1072"/>
        <end position="1096"/>
    </location>
</feature>
<reference evidence="8" key="1">
    <citation type="submission" date="2021-05" db="EMBL/GenBank/DDBJ databases">
        <authorList>
            <person name="Alioto T."/>
            <person name="Alioto T."/>
            <person name="Gomez Garrido J."/>
        </authorList>
    </citation>
    <scope>NUCLEOTIDE SEQUENCE</scope>
</reference>
<feature type="region of interest" description="Disordered" evidence="6">
    <location>
        <begin position="1066"/>
        <end position="1158"/>
    </location>
</feature>
<feature type="compositionally biased region" description="Acidic residues" evidence="6">
    <location>
        <begin position="409"/>
        <end position="418"/>
    </location>
</feature>
<dbReference type="InterPro" id="IPR038765">
    <property type="entry name" value="Papain-like_cys_pep_sf"/>
</dbReference>
<evidence type="ECO:0000256" key="4">
    <source>
        <dbReference type="ARBA" id="ARBA00022786"/>
    </source>
</evidence>
<name>A0A8D8XZS3_9HEMI</name>
<feature type="compositionally biased region" description="Basic and acidic residues" evidence="6">
    <location>
        <begin position="1039"/>
        <end position="1053"/>
    </location>
</feature>
<dbReference type="Gene3D" id="3.30.310.130">
    <property type="entry name" value="Ubiquitin-related"/>
    <property type="match status" value="1"/>
</dbReference>
<feature type="compositionally biased region" description="Low complexity" evidence="6">
    <location>
        <begin position="843"/>
        <end position="861"/>
    </location>
</feature>
<comment type="similarity">
    <text evidence="1">Belongs to the peptidase C48 family.</text>
</comment>
<feature type="region of interest" description="Disordered" evidence="6">
    <location>
        <begin position="1192"/>
        <end position="1232"/>
    </location>
</feature>
<feature type="compositionally biased region" description="Low complexity" evidence="6">
    <location>
        <begin position="267"/>
        <end position="281"/>
    </location>
</feature>
<evidence type="ECO:0000256" key="6">
    <source>
        <dbReference type="SAM" id="MobiDB-lite"/>
    </source>
</evidence>
<feature type="compositionally biased region" description="Basic and acidic residues" evidence="6">
    <location>
        <begin position="1113"/>
        <end position="1128"/>
    </location>
</feature>
<dbReference type="PROSITE" id="PS50600">
    <property type="entry name" value="ULP_PROTEASE"/>
    <property type="match status" value="1"/>
</dbReference>
<proteinExistence type="inferred from homology"/>
<keyword evidence="3 8" id="KW-0645">Protease</keyword>
<feature type="compositionally biased region" description="Low complexity" evidence="6">
    <location>
        <begin position="354"/>
        <end position="381"/>
    </location>
</feature>
<evidence type="ECO:0000313" key="8">
    <source>
        <dbReference type="EMBL" id="CAG6713793.1"/>
    </source>
</evidence>
<dbReference type="GO" id="GO:0006508">
    <property type="term" value="P:proteolysis"/>
    <property type="evidence" value="ECO:0007669"/>
    <property type="project" value="UniProtKB-KW"/>
</dbReference>
<evidence type="ECO:0000256" key="2">
    <source>
        <dbReference type="ARBA" id="ARBA00022553"/>
    </source>
</evidence>
<accession>A0A8D8XZS3</accession>
<keyword evidence="5" id="KW-0378">Hydrolase</keyword>
<evidence type="ECO:0000259" key="7">
    <source>
        <dbReference type="PROSITE" id="PS50600"/>
    </source>
</evidence>
<dbReference type="Gene3D" id="1.10.418.20">
    <property type="match status" value="1"/>
</dbReference>
<dbReference type="GO" id="GO:0016926">
    <property type="term" value="P:protein desumoylation"/>
    <property type="evidence" value="ECO:0007669"/>
    <property type="project" value="TreeGrafter"/>
</dbReference>
<dbReference type="EMBL" id="HBUF01350977">
    <property type="protein sequence ID" value="CAG6713793.1"/>
    <property type="molecule type" value="Transcribed_RNA"/>
</dbReference>
<organism evidence="8">
    <name type="scientific">Cacopsylla melanoneura</name>
    <dbReference type="NCBI Taxonomy" id="428564"/>
    <lineage>
        <taxon>Eukaryota</taxon>
        <taxon>Metazoa</taxon>
        <taxon>Ecdysozoa</taxon>
        <taxon>Arthropoda</taxon>
        <taxon>Hexapoda</taxon>
        <taxon>Insecta</taxon>
        <taxon>Pterygota</taxon>
        <taxon>Neoptera</taxon>
        <taxon>Paraneoptera</taxon>
        <taxon>Hemiptera</taxon>
        <taxon>Sternorrhyncha</taxon>
        <taxon>Psylloidea</taxon>
        <taxon>Psyllidae</taxon>
        <taxon>Psyllinae</taxon>
        <taxon>Cacopsylla</taxon>
    </lineage>
</organism>
<feature type="compositionally biased region" description="Acidic residues" evidence="6">
    <location>
        <begin position="865"/>
        <end position="882"/>
    </location>
</feature>
<feature type="region of interest" description="Disordered" evidence="6">
    <location>
        <begin position="1033"/>
        <end position="1054"/>
    </location>
</feature>
<feature type="region of interest" description="Disordered" evidence="6">
    <location>
        <begin position="238"/>
        <end position="283"/>
    </location>
</feature>
<feature type="compositionally biased region" description="Acidic residues" evidence="6">
    <location>
        <begin position="1395"/>
        <end position="1405"/>
    </location>
</feature>
<evidence type="ECO:0000256" key="1">
    <source>
        <dbReference type="ARBA" id="ARBA00005234"/>
    </source>
</evidence>
<feature type="region of interest" description="Disordered" evidence="6">
    <location>
        <begin position="1318"/>
        <end position="1405"/>
    </location>
</feature>